<comment type="caution">
    <text evidence="5">The sequence shown here is derived from an EMBL/GenBank/DDBJ whole genome shotgun (WGS) entry which is preliminary data.</text>
</comment>
<evidence type="ECO:0000256" key="1">
    <source>
        <dbReference type="ARBA" id="ARBA00022490"/>
    </source>
</evidence>
<keyword evidence="3" id="KW-0276">Fatty acid metabolism</keyword>
<accession>A0ABV3DDV0</accession>
<keyword evidence="6" id="KW-1185">Reference proteome</keyword>
<dbReference type="InterPro" id="IPR052365">
    <property type="entry name" value="THEM4/THEM5_acyl-CoA_thioest"/>
</dbReference>
<evidence type="ECO:0000256" key="2">
    <source>
        <dbReference type="ARBA" id="ARBA00022801"/>
    </source>
</evidence>
<sequence length="231" mass="24364">MSTIQPLPDETPAAASGVPEVPADVLAELRSTWTPRPAPGSAGRAARHRLAEATRRLVEAVKLVDPEGDADALKSVADDVSDLAARISAMASLNDREPTLDDLQLHERSPFVGAANPLAPPMELVADGPVIRAHAVFGAAYEGPTGRVHGGYVCAAFDEVMGVAQSGAGALGMTAYLTVRLKRGTPLFERIDYEAEVTRVEGRKAWVEARSYADGVLVADAEGLFIRARAV</sequence>
<keyword evidence="1" id="KW-0963">Cytoplasm</keyword>
<evidence type="ECO:0000313" key="5">
    <source>
        <dbReference type="EMBL" id="MEU8133602.1"/>
    </source>
</evidence>
<reference evidence="5 6" key="1">
    <citation type="submission" date="2024-06" db="EMBL/GenBank/DDBJ databases">
        <title>The Natural Products Discovery Center: Release of the First 8490 Sequenced Strains for Exploring Actinobacteria Biosynthetic Diversity.</title>
        <authorList>
            <person name="Kalkreuter E."/>
            <person name="Kautsar S.A."/>
            <person name="Yang D."/>
            <person name="Bader C.D."/>
            <person name="Teijaro C.N."/>
            <person name="Fluegel L."/>
            <person name="Davis C.M."/>
            <person name="Simpson J.R."/>
            <person name="Lauterbach L."/>
            <person name="Steele A.D."/>
            <person name="Gui C."/>
            <person name="Meng S."/>
            <person name="Li G."/>
            <person name="Viehrig K."/>
            <person name="Ye F."/>
            <person name="Su P."/>
            <person name="Kiefer A.F."/>
            <person name="Nichols A."/>
            <person name="Cepeda A.J."/>
            <person name="Yan W."/>
            <person name="Fan B."/>
            <person name="Jiang Y."/>
            <person name="Adhikari A."/>
            <person name="Zheng C.-J."/>
            <person name="Schuster L."/>
            <person name="Cowan T.M."/>
            <person name="Smanski M.J."/>
            <person name="Chevrette M.G."/>
            <person name="De Carvalho L.P.S."/>
            <person name="Shen B."/>
        </authorList>
    </citation>
    <scope>NUCLEOTIDE SEQUENCE [LARGE SCALE GENOMIC DNA]</scope>
    <source>
        <strain evidence="5 6">NPDC048946</strain>
    </source>
</reference>
<dbReference type="RefSeq" id="WP_358351360.1">
    <property type="nucleotide sequence ID" value="NZ_JBEZFP010000016.1"/>
</dbReference>
<dbReference type="Proteomes" id="UP001551482">
    <property type="component" value="Unassembled WGS sequence"/>
</dbReference>
<evidence type="ECO:0000313" key="6">
    <source>
        <dbReference type="Proteomes" id="UP001551482"/>
    </source>
</evidence>
<dbReference type="GO" id="GO:0016787">
    <property type="term" value="F:hydrolase activity"/>
    <property type="evidence" value="ECO:0007669"/>
    <property type="project" value="UniProtKB-KW"/>
</dbReference>
<proteinExistence type="predicted"/>
<protein>
    <submittedName>
        <fullName evidence="5">PaaI family thioesterase</fullName>
        <ecNumber evidence="5">3.1.2.-</ecNumber>
    </submittedName>
</protein>
<dbReference type="EC" id="3.1.2.-" evidence="5"/>
<evidence type="ECO:0000256" key="3">
    <source>
        <dbReference type="ARBA" id="ARBA00022832"/>
    </source>
</evidence>
<dbReference type="EMBL" id="JBEZFP010000016">
    <property type="protein sequence ID" value="MEU8133602.1"/>
    <property type="molecule type" value="Genomic_DNA"/>
</dbReference>
<dbReference type="CDD" id="cd03443">
    <property type="entry name" value="PaaI_thioesterase"/>
    <property type="match status" value="1"/>
</dbReference>
<dbReference type="Gene3D" id="3.10.129.10">
    <property type="entry name" value="Hotdog Thioesterase"/>
    <property type="match status" value="1"/>
</dbReference>
<dbReference type="InterPro" id="IPR029069">
    <property type="entry name" value="HotDog_dom_sf"/>
</dbReference>
<evidence type="ECO:0000256" key="4">
    <source>
        <dbReference type="ARBA" id="ARBA00023098"/>
    </source>
</evidence>
<organism evidence="5 6">
    <name type="scientific">Streptodolium elevatio</name>
    <dbReference type="NCBI Taxonomy" id="3157996"/>
    <lineage>
        <taxon>Bacteria</taxon>
        <taxon>Bacillati</taxon>
        <taxon>Actinomycetota</taxon>
        <taxon>Actinomycetes</taxon>
        <taxon>Kitasatosporales</taxon>
        <taxon>Streptomycetaceae</taxon>
        <taxon>Streptodolium</taxon>
    </lineage>
</organism>
<keyword evidence="2 5" id="KW-0378">Hydrolase</keyword>
<keyword evidence="4" id="KW-0443">Lipid metabolism</keyword>
<dbReference type="SUPFAM" id="SSF54637">
    <property type="entry name" value="Thioesterase/thiol ester dehydrase-isomerase"/>
    <property type="match status" value="1"/>
</dbReference>
<name>A0ABV3DDV0_9ACTN</name>
<gene>
    <name evidence="5" type="ORF">AB0C36_08855</name>
</gene>
<dbReference type="PANTHER" id="PTHR12418">
    <property type="entry name" value="ACYL-COENZYME A THIOESTERASE THEM4"/>
    <property type="match status" value="1"/>
</dbReference>
<dbReference type="PANTHER" id="PTHR12418:SF19">
    <property type="entry name" value="ACYL-COENZYME A THIOESTERASE THEM4"/>
    <property type="match status" value="1"/>
</dbReference>